<sequence>MLKLSHISCRVDNLQEASKKITEMGFKIEWGSKNINKANNFFIWLDDGPFLEIFTIKKKYLPGGLGLLFLYGRYPAKKWWYWYKAKNSWCDFALEDFDLKNTSIEHRNGKTLVNIEKTKQELMSKGFKVSKKTMHWSRKNYKEQKAYFSFFVFQNIRLPFVVSRYEPNQKPLCVNHINGSYRLGYVRIDASYKDYQEMNTITKNDNRIIIEKGDKTCIKEIGIIGLNKELRFCDMVFKPVVK</sequence>
<reference evidence="2" key="1">
    <citation type="submission" date="2019-11" db="EMBL/GenBank/DDBJ databases">
        <authorList>
            <person name="Feng L."/>
        </authorList>
    </citation>
    <scope>NUCLEOTIDE SEQUENCE</scope>
    <source>
        <strain evidence="2">FmagnaLFYP121</strain>
    </source>
</reference>
<dbReference type="InterPro" id="IPR029068">
    <property type="entry name" value="Glyas_Bleomycin-R_OHBP_Dase"/>
</dbReference>
<gene>
    <name evidence="2" type="ORF">FMLFYP121_00341</name>
</gene>
<feature type="domain" description="Glyoxalase-like" evidence="1">
    <location>
        <begin position="4"/>
        <end position="190"/>
    </location>
</feature>
<dbReference type="EMBL" id="CACRTP010000006">
    <property type="protein sequence ID" value="VYT70241.1"/>
    <property type="molecule type" value="Genomic_DNA"/>
</dbReference>
<dbReference type="RefSeq" id="WP_156849662.1">
    <property type="nucleotide sequence ID" value="NZ_CACRTP010000006.1"/>
</dbReference>
<accession>A0A6N2YTN3</accession>
<dbReference type="InterPro" id="IPR025870">
    <property type="entry name" value="Glyoxalase-like_dom"/>
</dbReference>
<dbReference type="Pfam" id="PF13468">
    <property type="entry name" value="Glyoxalase_3"/>
    <property type="match status" value="1"/>
</dbReference>
<name>A0A6N2YTN3_FINMA</name>
<dbReference type="AlphaFoldDB" id="A0A6N2YTN3"/>
<organism evidence="2">
    <name type="scientific">Finegoldia magna</name>
    <name type="common">Peptostreptococcus magnus</name>
    <dbReference type="NCBI Taxonomy" id="1260"/>
    <lineage>
        <taxon>Bacteria</taxon>
        <taxon>Bacillati</taxon>
        <taxon>Bacillota</taxon>
        <taxon>Tissierellia</taxon>
        <taxon>Tissierellales</taxon>
        <taxon>Peptoniphilaceae</taxon>
        <taxon>Finegoldia</taxon>
    </lineage>
</organism>
<dbReference type="Gene3D" id="3.10.180.10">
    <property type="entry name" value="2,3-Dihydroxybiphenyl 1,2-Dioxygenase, domain 1"/>
    <property type="match status" value="1"/>
</dbReference>
<evidence type="ECO:0000313" key="2">
    <source>
        <dbReference type="EMBL" id="VYT70241.1"/>
    </source>
</evidence>
<proteinExistence type="predicted"/>
<evidence type="ECO:0000259" key="1">
    <source>
        <dbReference type="Pfam" id="PF13468"/>
    </source>
</evidence>
<protein>
    <recommendedName>
        <fullName evidence="1">Glyoxalase-like domain-containing protein</fullName>
    </recommendedName>
</protein>